<dbReference type="CDD" id="cd04730">
    <property type="entry name" value="NPD_like"/>
    <property type="match status" value="1"/>
</dbReference>
<proteinExistence type="inferred from homology"/>
<evidence type="ECO:0000256" key="4">
    <source>
        <dbReference type="ARBA" id="ARBA00022630"/>
    </source>
</evidence>
<dbReference type="SUPFAM" id="SSF51412">
    <property type="entry name" value="Inosine monophosphate dehydrogenase (IMPDH)"/>
    <property type="match status" value="1"/>
</dbReference>
<evidence type="ECO:0000256" key="9">
    <source>
        <dbReference type="ARBA" id="ARBA00049401"/>
    </source>
</evidence>
<evidence type="ECO:0000256" key="8">
    <source>
        <dbReference type="ARBA" id="ARBA00031155"/>
    </source>
</evidence>
<keyword evidence="3" id="KW-0216">Detoxification</keyword>
<gene>
    <name evidence="10" type="ORF">LRS13_11295</name>
</gene>
<organism evidence="10 11">
    <name type="scientific">Svornostia abyssi</name>
    <dbReference type="NCBI Taxonomy" id="2898438"/>
    <lineage>
        <taxon>Bacteria</taxon>
        <taxon>Bacillati</taxon>
        <taxon>Actinomycetota</taxon>
        <taxon>Thermoleophilia</taxon>
        <taxon>Solirubrobacterales</taxon>
        <taxon>Baekduiaceae</taxon>
        <taxon>Svornostia</taxon>
    </lineage>
</organism>
<evidence type="ECO:0000256" key="1">
    <source>
        <dbReference type="ARBA" id="ARBA00001917"/>
    </source>
</evidence>
<dbReference type="Proteomes" id="UP001058860">
    <property type="component" value="Chromosome"/>
</dbReference>
<dbReference type="PANTHER" id="PTHR42747">
    <property type="entry name" value="NITRONATE MONOOXYGENASE-RELATED"/>
    <property type="match status" value="1"/>
</dbReference>
<keyword evidence="5" id="KW-0288">FMN</keyword>
<dbReference type="InterPro" id="IPR013785">
    <property type="entry name" value="Aldolase_TIM"/>
</dbReference>
<comment type="similarity">
    <text evidence="2">Belongs to the nitronate monooxygenase family. NMO class I subfamily.</text>
</comment>
<dbReference type="RefSeq" id="WP_353866498.1">
    <property type="nucleotide sequence ID" value="NZ_CP088295.1"/>
</dbReference>
<accession>A0ABY5PP11</accession>
<comment type="catalytic activity">
    <reaction evidence="9">
        <text>3 propionate 3-nitronate + 3 O2 + H2O = 3 3-oxopropanoate + 2 nitrate + nitrite + H2O2 + 3 H(+)</text>
        <dbReference type="Rhea" id="RHEA:57332"/>
        <dbReference type="ChEBI" id="CHEBI:15377"/>
        <dbReference type="ChEBI" id="CHEBI:15378"/>
        <dbReference type="ChEBI" id="CHEBI:15379"/>
        <dbReference type="ChEBI" id="CHEBI:16240"/>
        <dbReference type="ChEBI" id="CHEBI:16301"/>
        <dbReference type="ChEBI" id="CHEBI:17632"/>
        <dbReference type="ChEBI" id="CHEBI:33190"/>
        <dbReference type="ChEBI" id="CHEBI:136067"/>
    </reaction>
</comment>
<dbReference type="Gene3D" id="3.20.20.70">
    <property type="entry name" value="Aldolase class I"/>
    <property type="match status" value="1"/>
</dbReference>
<evidence type="ECO:0000256" key="5">
    <source>
        <dbReference type="ARBA" id="ARBA00022643"/>
    </source>
</evidence>
<evidence type="ECO:0000256" key="2">
    <source>
        <dbReference type="ARBA" id="ARBA00009881"/>
    </source>
</evidence>
<dbReference type="EMBL" id="CP088295">
    <property type="protein sequence ID" value="UUY06067.1"/>
    <property type="molecule type" value="Genomic_DNA"/>
</dbReference>
<sequence>MSLPTHRRDWKRTRATELLGLAHPIIQGPFGSGLSSLDLAAAVSGAGGLGSFGAQHLGPQQIAQLVADLHARIDGVFNVNLWVSTHDVPEDDFDDAAWSAAVARLQPLYDEVGIEPPARPQPAAYTFDVLADALIDAGPPVFSFVYGVPDPEILERCRAAGIVTVGTAITVEEAVALDEAGVDAIVASGFEAGGHRVAFLREAEDSLTGTMSLVPAVVAEVEAPVIAAGGIVTGRQVVAALTLGAEAVQIGTAFLATAQSGITAEHRAALSSGARRTRLTRVLSGRLARGLAADVMYDIETGDERIAPYPYQGWLMKPIVAAAAAQGRRDLVAFWAGQSAPLVRPGRDAAELVATLVQEADELLAK</sequence>
<name>A0ABY5PP11_9ACTN</name>
<keyword evidence="11" id="KW-1185">Reference proteome</keyword>
<dbReference type="PANTHER" id="PTHR42747:SF3">
    <property type="entry name" value="NITRONATE MONOOXYGENASE-RELATED"/>
    <property type="match status" value="1"/>
</dbReference>
<evidence type="ECO:0000256" key="3">
    <source>
        <dbReference type="ARBA" id="ARBA00022575"/>
    </source>
</evidence>
<evidence type="ECO:0000313" key="11">
    <source>
        <dbReference type="Proteomes" id="UP001058860"/>
    </source>
</evidence>
<comment type="cofactor">
    <cofactor evidence="1">
        <name>FMN</name>
        <dbReference type="ChEBI" id="CHEBI:58210"/>
    </cofactor>
</comment>
<keyword evidence="7 10" id="KW-0503">Monooxygenase</keyword>
<reference evidence="11" key="1">
    <citation type="submission" date="2021-11" db="EMBL/GenBank/DDBJ databases">
        <title>Cultivation dependent microbiological survey of springs from the worlds oldest radium mine currently devoted to the extraction of radon-saturated water.</title>
        <authorList>
            <person name="Kapinusova G."/>
            <person name="Smrhova T."/>
            <person name="Strejcek M."/>
            <person name="Suman J."/>
            <person name="Jani K."/>
            <person name="Pajer P."/>
            <person name="Uhlik O."/>
        </authorList>
    </citation>
    <scope>NUCLEOTIDE SEQUENCE [LARGE SCALE GENOMIC DNA]</scope>
    <source>
        <strain evidence="11">J379</strain>
    </source>
</reference>
<dbReference type="GO" id="GO:0004497">
    <property type="term" value="F:monooxygenase activity"/>
    <property type="evidence" value="ECO:0007669"/>
    <property type="project" value="UniProtKB-KW"/>
</dbReference>
<evidence type="ECO:0000256" key="6">
    <source>
        <dbReference type="ARBA" id="ARBA00023002"/>
    </source>
</evidence>
<protein>
    <recommendedName>
        <fullName evidence="8">Propionate 3-nitronate monooxygenase</fullName>
    </recommendedName>
</protein>
<evidence type="ECO:0000313" key="10">
    <source>
        <dbReference type="EMBL" id="UUY06067.1"/>
    </source>
</evidence>
<dbReference type="Pfam" id="PF03060">
    <property type="entry name" value="NMO"/>
    <property type="match status" value="1"/>
</dbReference>
<keyword evidence="4" id="KW-0285">Flavoprotein</keyword>
<keyword evidence="6" id="KW-0560">Oxidoreductase</keyword>
<dbReference type="InterPro" id="IPR004136">
    <property type="entry name" value="NMO"/>
</dbReference>
<evidence type="ECO:0000256" key="7">
    <source>
        <dbReference type="ARBA" id="ARBA00023033"/>
    </source>
</evidence>